<dbReference type="OMA" id="KFMVGIV"/>
<keyword evidence="3" id="KW-0378">Hydrolase</keyword>
<sequence length="460" mass="53128">MSRSGSKEKPDILTQEKELIKSKLSATTLSTTSSVDDILTSSDSITKLSSKLHSSTSDIAEEKIEKPLDYGKMDIYQLLDPGNHGGEHFKEKMSPFRYAFREYLTRYTNTQSEMLYRWQVKYRTPTRDKFFAYTSLMGSHTFFVVFLPVPLWVGHYHLCMDMVYVLGYSLYISGYLKDYWCLPRPRAPPLERISLSEYTTKEYGAPSSHTANATAVSLWLFLTLYLTDAFSVPMKLFLVFLILAYYFTLVLGRLYCGMHGVLDLASGAIIGVITFFGRLIIKYAGPMLKIDLTDHVWYPIFSVSFGLVLLFKHVRPIDFCPCYEDSVAFIGVVCGLEFSNWLIRYKDFQTVFQLNDNHEWYFIPAKIIVGVICVLIWKYVIAKPVIYGILIHIFRFEDYHVETIKSEGTIDSINKTEEFECELHYDIPKLDVYGRFFIYAGVPSTVFLVCPIVYYYLDLV</sequence>
<feature type="transmembrane region" description="Helical" evidence="8">
    <location>
        <begin position="326"/>
        <end position="343"/>
    </location>
</feature>
<accession>I2H3V8</accession>
<dbReference type="STRING" id="1071380.I2H3V8"/>
<dbReference type="OrthoDB" id="301434at2759"/>
<dbReference type="HOGENOM" id="CLU_019266_1_1_1"/>
<feature type="domain" description="Phosphatidic acid phosphatase type 2/haloperoxidase" evidence="9">
    <location>
        <begin position="159"/>
        <end position="279"/>
    </location>
</feature>
<feature type="transmembrane region" description="Helical" evidence="8">
    <location>
        <begin position="236"/>
        <end position="255"/>
    </location>
</feature>
<dbReference type="Pfam" id="PF01569">
    <property type="entry name" value="PAP2"/>
    <property type="match status" value="1"/>
</dbReference>
<dbReference type="PANTHER" id="PTHR14969">
    <property type="entry name" value="SPHINGOSINE-1-PHOSPHATE PHOSPHOHYDROLASE"/>
    <property type="match status" value="1"/>
</dbReference>
<dbReference type="Gene3D" id="1.20.144.10">
    <property type="entry name" value="Phosphatidic acid phosphatase type 2/haloperoxidase"/>
    <property type="match status" value="1"/>
</dbReference>
<evidence type="ECO:0000256" key="7">
    <source>
        <dbReference type="ARBA" id="ARBA00038324"/>
    </source>
</evidence>
<dbReference type="SMART" id="SM00014">
    <property type="entry name" value="acidPPc"/>
    <property type="match status" value="1"/>
</dbReference>
<comment type="similarity">
    <text evidence="7">Belongs to the type 2 lipid phosphate phosphatase family.</text>
</comment>
<evidence type="ECO:0000313" key="11">
    <source>
        <dbReference type="Proteomes" id="UP000002866"/>
    </source>
</evidence>
<dbReference type="GO" id="GO:0005789">
    <property type="term" value="C:endoplasmic reticulum membrane"/>
    <property type="evidence" value="ECO:0007669"/>
    <property type="project" value="UniProtKB-SubCell"/>
</dbReference>
<evidence type="ECO:0000256" key="2">
    <source>
        <dbReference type="ARBA" id="ARBA00022692"/>
    </source>
</evidence>
<keyword evidence="4" id="KW-0256">Endoplasmic reticulum</keyword>
<dbReference type="Proteomes" id="UP000002866">
    <property type="component" value="Chromosome 4"/>
</dbReference>
<dbReference type="KEGG" id="tbl:TBLA_0D05680"/>
<dbReference type="eggNOG" id="KOG2822">
    <property type="taxonomic scope" value="Eukaryota"/>
</dbReference>
<keyword evidence="2 8" id="KW-0812">Transmembrane</keyword>
<protein>
    <recommendedName>
        <fullName evidence="9">Phosphatidic acid phosphatase type 2/haloperoxidase domain-containing protein</fullName>
    </recommendedName>
</protein>
<dbReference type="InterPro" id="IPR000326">
    <property type="entry name" value="PAP2/HPO"/>
</dbReference>
<dbReference type="SUPFAM" id="SSF48317">
    <property type="entry name" value="Acid phosphatase/Vanadium-dependent haloperoxidase"/>
    <property type="match status" value="1"/>
</dbReference>
<feature type="transmembrane region" description="Helical" evidence="8">
    <location>
        <begin position="296"/>
        <end position="314"/>
    </location>
</feature>
<dbReference type="GO" id="GO:0042392">
    <property type="term" value="F:sphingosine-1-phosphate phosphatase activity"/>
    <property type="evidence" value="ECO:0007669"/>
    <property type="project" value="TreeGrafter"/>
</dbReference>
<evidence type="ECO:0000256" key="4">
    <source>
        <dbReference type="ARBA" id="ARBA00022824"/>
    </source>
</evidence>
<comment type="subcellular location">
    <subcellularLocation>
        <location evidence="1">Endoplasmic reticulum membrane</location>
        <topology evidence="1">Multi-pass membrane protein</topology>
    </subcellularLocation>
</comment>
<keyword evidence="11" id="KW-1185">Reference proteome</keyword>
<dbReference type="CDD" id="cd03388">
    <property type="entry name" value="PAP2_SPPase1"/>
    <property type="match status" value="1"/>
</dbReference>
<evidence type="ECO:0000313" key="10">
    <source>
        <dbReference type="EMBL" id="CCH61060.1"/>
    </source>
</evidence>
<feature type="transmembrane region" description="Helical" evidence="8">
    <location>
        <begin position="363"/>
        <end position="381"/>
    </location>
</feature>
<feature type="transmembrane region" description="Helical" evidence="8">
    <location>
        <begin position="130"/>
        <end position="149"/>
    </location>
</feature>
<evidence type="ECO:0000256" key="8">
    <source>
        <dbReference type="SAM" id="Phobius"/>
    </source>
</evidence>
<name>I2H3V8_HENB6</name>
<keyword evidence="5 8" id="KW-1133">Transmembrane helix</keyword>
<dbReference type="RefSeq" id="XP_004180579.1">
    <property type="nucleotide sequence ID" value="XM_004180531.1"/>
</dbReference>
<dbReference type="EMBL" id="HE806319">
    <property type="protein sequence ID" value="CCH61060.1"/>
    <property type="molecule type" value="Genomic_DNA"/>
</dbReference>
<evidence type="ECO:0000259" key="9">
    <source>
        <dbReference type="SMART" id="SM00014"/>
    </source>
</evidence>
<dbReference type="GO" id="GO:0006629">
    <property type="term" value="P:lipid metabolic process"/>
    <property type="evidence" value="ECO:0007669"/>
    <property type="project" value="UniProtKB-ARBA"/>
</dbReference>
<reference evidence="10 11" key="1">
    <citation type="journal article" date="2011" name="Proc. Natl. Acad. Sci. U.S.A.">
        <title>Evolutionary erosion of yeast sex chromosomes by mating-type switching accidents.</title>
        <authorList>
            <person name="Gordon J.L."/>
            <person name="Armisen D."/>
            <person name="Proux-Wera E."/>
            <person name="Oheigeartaigh S.S."/>
            <person name="Byrne K.P."/>
            <person name="Wolfe K.H."/>
        </authorList>
    </citation>
    <scope>NUCLEOTIDE SEQUENCE [LARGE SCALE GENOMIC DNA]</scope>
    <source>
        <strain evidence="11">ATCC 34711 / CBS 6284 / DSM 70876 / NBRC 10599 / NRRL Y-10934 / UCD 77-7</strain>
    </source>
</reference>
<evidence type="ECO:0000256" key="3">
    <source>
        <dbReference type="ARBA" id="ARBA00022801"/>
    </source>
</evidence>
<gene>
    <name evidence="10" type="primary">TBLA0D05680</name>
    <name evidence="10" type="ORF">TBLA_0D05680</name>
</gene>
<dbReference type="AlphaFoldDB" id="I2H3V8"/>
<keyword evidence="6 8" id="KW-0472">Membrane</keyword>
<dbReference type="PANTHER" id="PTHR14969:SF28">
    <property type="entry name" value="DIHYDROSPHINGOSINE 1-PHOSPHATE PHOSPHATASE LCB3-RELATED"/>
    <property type="match status" value="1"/>
</dbReference>
<evidence type="ECO:0000256" key="6">
    <source>
        <dbReference type="ARBA" id="ARBA00023136"/>
    </source>
</evidence>
<dbReference type="GeneID" id="14496096"/>
<feature type="transmembrane region" description="Helical" evidence="8">
    <location>
        <begin position="436"/>
        <end position="457"/>
    </location>
</feature>
<organism evidence="10 11">
    <name type="scientific">Henningerozyma blattae (strain ATCC 34711 / CBS 6284 / DSM 70876 / NBRC 10599 / NRRL Y-10934 / UCD 77-7)</name>
    <name type="common">Yeast</name>
    <name type="synonym">Tetrapisispora blattae</name>
    <dbReference type="NCBI Taxonomy" id="1071380"/>
    <lineage>
        <taxon>Eukaryota</taxon>
        <taxon>Fungi</taxon>
        <taxon>Dikarya</taxon>
        <taxon>Ascomycota</taxon>
        <taxon>Saccharomycotina</taxon>
        <taxon>Saccharomycetes</taxon>
        <taxon>Saccharomycetales</taxon>
        <taxon>Saccharomycetaceae</taxon>
        <taxon>Henningerozyma</taxon>
    </lineage>
</organism>
<dbReference type="FunCoup" id="I2H3V8">
    <property type="interactions" value="405"/>
</dbReference>
<feature type="transmembrane region" description="Helical" evidence="8">
    <location>
        <begin position="262"/>
        <end position="284"/>
    </location>
</feature>
<evidence type="ECO:0000256" key="5">
    <source>
        <dbReference type="ARBA" id="ARBA00022989"/>
    </source>
</evidence>
<evidence type="ECO:0000256" key="1">
    <source>
        <dbReference type="ARBA" id="ARBA00004477"/>
    </source>
</evidence>
<dbReference type="InterPro" id="IPR036938">
    <property type="entry name" value="PAP2/HPO_sf"/>
</dbReference>
<dbReference type="InParanoid" id="I2H3V8"/>
<proteinExistence type="inferred from homology"/>